<sequence length="122" mass="13586">MHRRGFLVYSTLEISSSSTRTFLGSDLGIKHPALEVRYNQSVGSRFPSCLNICLCREVLEGSAPLLLSTHVIVHPTYPSHHVQLQDLPNQPPLGHSESPDDEYSFFDYKSGALHTSTTFILS</sequence>
<evidence type="ECO:0000313" key="1">
    <source>
        <dbReference type="EMBL" id="KAG7085497.1"/>
    </source>
</evidence>
<reference evidence="1" key="1">
    <citation type="journal article" date="2021" name="Genome Biol. Evol.">
        <title>The assembled and annotated genome of the fairy-ring fungus Marasmius oreades.</title>
        <authorList>
            <person name="Hiltunen M."/>
            <person name="Ament-Velasquez S.L."/>
            <person name="Johannesson H."/>
        </authorList>
    </citation>
    <scope>NUCLEOTIDE SEQUENCE</scope>
    <source>
        <strain evidence="1">03SP1</strain>
    </source>
</reference>
<accession>A0A9P7RKY1</accession>
<proteinExistence type="predicted"/>
<protein>
    <submittedName>
        <fullName evidence="1">Uncharacterized protein</fullName>
    </submittedName>
</protein>
<comment type="caution">
    <text evidence="1">The sequence shown here is derived from an EMBL/GenBank/DDBJ whole genome shotgun (WGS) entry which is preliminary data.</text>
</comment>
<dbReference type="KEGG" id="more:E1B28_003061"/>
<dbReference type="AlphaFoldDB" id="A0A9P7RKY1"/>
<organism evidence="1 2">
    <name type="scientific">Marasmius oreades</name>
    <name type="common">fairy-ring Marasmius</name>
    <dbReference type="NCBI Taxonomy" id="181124"/>
    <lineage>
        <taxon>Eukaryota</taxon>
        <taxon>Fungi</taxon>
        <taxon>Dikarya</taxon>
        <taxon>Basidiomycota</taxon>
        <taxon>Agaricomycotina</taxon>
        <taxon>Agaricomycetes</taxon>
        <taxon>Agaricomycetidae</taxon>
        <taxon>Agaricales</taxon>
        <taxon>Marasmiineae</taxon>
        <taxon>Marasmiaceae</taxon>
        <taxon>Marasmius</taxon>
    </lineage>
</organism>
<keyword evidence="2" id="KW-1185">Reference proteome</keyword>
<dbReference type="EMBL" id="CM032191">
    <property type="protein sequence ID" value="KAG7085497.1"/>
    <property type="molecule type" value="Genomic_DNA"/>
</dbReference>
<evidence type="ECO:0000313" key="2">
    <source>
        <dbReference type="Proteomes" id="UP001049176"/>
    </source>
</evidence>
<dbReference type="Proteomes" id="UP001049176">
    <property type="component" value="Chromosome 11"/>
</dbReference>
<dbReference type="RefSeq" id="XP_043001968.1">
    <property type="nucleotide sequence ID" value="XM_043160013.1"/>
</dbReference>
<dbReference type="GeneID" id="66072137"/>
<gene>
    <name evidence="1" type="ORF">E1B28_003061</name>
</gene>
<name>A0A9P7RKY1_9AGAR</name>